<evidence type="ECO:0000313" key="12">
    <source>
        <dbReference type="EMBL" id="GAA0469228.1"/>
    </source>
</evidence>
<dbReference type="InterPro" id="IPR001543">
    <property type="entry name" value="FliN-like_C"/>
</dbReference>
<comment type="similarity">
    <text evidence="3">Belongs to the FliM family.</text>
</comment>
<accession>A0ABN1A748</accession>
<comment type="subcellular location">
    <subcellularLocation>
        <location evidence="1">Bacterial flagellum basal body</location>
    </subcellularLocation>
    <subcellularLocation>
        <location evidence="2">Cell membrane</location>
        <topology evidence="2">Peripheral membrane protein</topology>
    </subcellularLocation>
</comment>
<keyword evidence="13" id="KW-1185">Reference proteome</keyword>
<dbReference type="SUPFAM" id="SSF101801">
    <property type="entry name" value="Surface presentation of antigens (SPOA)"/>
    <property type="match status" value="1"/>
</dbReference>
<dbReference type="Gene3D" id="2.30.330.10">
    <property type="entry name" value="SpoA-like"/>
    <property type="match status" value="1"/>
</dbReference>
<evidence type="ECO:0000256" key="6">
    <source>
        <dbReference type="ARBA" id="ARBA00022500"/>
    </source>
</evidence>
<keyword evidence="7" id="KW-0283">Flagellar rotation</keyword>
<dbReference type="InterPro" id="IPR001689">
    <property type="entry name" value="Flag_FliM"/>
</dbReference>
<feature type="domain" description="Flagellar motor switch protein FliN-like C-terminal" evidence="11">
    <location>
        <begin position="223"/>
        <end position="289"/>
    </location>
</feature>
<evidence type="ECO:0000256" key="2">
    <source>
        <dbReference type="ARBA" id="ARBA00004202"/>
    </source>
</evidence>
<evidence type="ECO:0000313" key="13">
    <source>
        <dbReference type="Proteomes" id="UP001500713"/>
    </source>
</evidence>
<sequence length="295" mass="33150">MTKVTTHRFAEKTNPVGSDVSPIRRLSDKYAKGLAAAIEQVAGGKVDAVAQDVQFQSFGNWSGKLESLSSFSIFRLLPLRGQLILHLPEEMINNLVELYFGGDLGPAVARSKDGFRDTEIQLIGRLQQTLIDLLVDEFSEYAIMKPALLHHENNPMHLTVCKPDEQIIRQSFKLSIGSDISWDLEWIYSAEAAESTIELLQNKSVETSEAIDPEWQREWYQGLQHIHLPLRTILAQPVMTLPELFEMKPGDVIPITPRVKPPLFVANHKFAIGTLGEKNGCAAFKIEHIERGDRL</sequence>
<dbReference type="Pfam" id="PF01052">
    <property type="entry name" value="FliMN_C"/>
    <property type="match status" value="1"/>
</dbReference>
<gene>
    <name evidence="12" type="ORF">GCM10009096_07700</name>
</gene>
<dbReference type="Gene3D" id="3.40.1550.10">
    <property type="entry name" value="CheC-like"/>
    <property type="match status" value="1"/>
</dbReference>
<keyword evidence="8" id="KW-0472">Membrane</keyword>
<evidence type="ECO:0000256" key="1">
    <source>
        <dbReference type="ARBA" id="ARBA00004117"/>
    </source>
</evidence>
<evidence type="ECO:0000259" key="11">
    <source>
        <dbReference type="Pfam" id="PF01052"/>
    </source>
</evidence>
<dbReference type="RefSeq" id="WP_229956653.1">
    <property type="nucleotide sequence ID" value="NZ_BAAAEM010000002.1"/>
</dbReference>
<organism evidence="12 13">
    <name type="scientific">Parasphingorhabdus litoris</name>
    <dbReference type="NCBI Taxonomy" id="394733"/>
    <lineage>
        <taxon>Bacteria</taxon>
        <taxon>Pseudomonadati</taxon>
        <taxon>Pseudomonadota</taxon>
        <taxon>Alphaproteobacteria</taxon>
        <taxon>Sphingomonadales</taxon>
        <taxon>Sphingomonadaceae</taxon>
        <taxon>Parasphingorhabdus</taxon>
    </lineage>
</organism>
<dbReference type="EMBL" id="BAAAEM010000002">
    <property type="protein sequence ID" value="GAA0469228.1"/>
    <property type="molecule type" value="Genomic_DNA"/>
</dbReference>
<comment type="caution">
    <text evidence="12">The sequence shown here is derived from an EMBL/GenBank/DDBJ whole genome shotgun (WGS) entry which is preliminary data.</text>
</comment>
<dbReference type="InterPro" id="IPR036429">
    <property type="entry name" value="SpoA-like_sf"/>
</dbReference>
<evidence type="ECO:0000256" key="3">
    <source>
        <dbReference type="ARBA" id="ARBA00011049"/>
    </source>
</evidence>
<dbReference type="PANTHER" id="PTHR30034:SF6">
    <property type="entry name" value="YOP PROTEINS TRANSLOCATION PROTEIN Q"/>
    <property type="match status" value="1"/>
</dbReference>
<dbReference type="CDD" id="cd17908">
    <property type="entry name" value="FliM"/>
    <property type="match status" value="1"/>
</dbReference>
<dbReference type="Proteomes" id="UP001500713">
    <property type="component" value="Unassembled WGS sequence"/>
</dbReference>
<evidence type="ECO:0000256" key="4">
    <source>
        <dbReference type="ARBA" id="ARBA00021898"/>
    </source>
</evidence>
<evidence type="ECO:0000256" key="5">
    <source>
        <dbReference type="ARBA" id="ARBA00022475"/>
    </source>
</evidence>
<comment type="function">
    <text evidence="10">FliM is one of three proteins (FliG, FliN, FliM) that forms the rotor-mounted switch complex (C ring), located at the base of the basal body. This complex interacts with the CheY and CheZ chemotaxis proteins, in addition to contacting components of the motor that determine the direction of flagellar rotation.</text>
</comment>
<keyword evidence="9" id="KW-0975">Bacterial flagellum</keyword>
<evidence type="ECO:0000256" key="8">
    <source>
        <dbReference type="ARBA" id="ARBA00023136"/>
    </source>
</evidence>
<evidence type="ECO:0000256" key="9">
    <source>
        <dbReference type="ARBA" id="ARBA00023143"/>
    </source>
</evidence>
<proteinExistence type="inferred from homology"/>
<dbReference type="InterPro" id="IPR028976">
    <property type="entry name" value="CheC-like_sf"/>
</dbReference>
<reference evidence="12 13" key="1">
    <citation type="journal article" date="2019" name="Int. J. Syst. Evol. Microbiol.">
        <title>The Global Catalogue of Microorganisms (GCM) 10K type strain sequencing project: providing services to taxonomists for standard genome sequencing and annotation.</title>
        <authorList>
            <consortium name="The Broad Institute Genomics Platform"/>
            <consortium name="The Broad Institute Genome Sequencing Center for Infectious Disease"/>
            <person name="Wu L."/>
            <person name="Ma J."/>
        </authorList>
    </citation>
    <scope>NUCLEOTIDE SEQUENCE [LARGE SCALE GENOMIC DNA]</scope>
    <source>
        <strain evidence="12 13">JCM 14162</strain>
    </source>
</reference>
<keyword evidence="5" id="KW-1003">Cell membrane</keyword>
<evidence type="ECO:0000256" key="10">
    <source>
        <dbReference type="ARBA" id="ARBA00025044"/>
    </source>
</evidence>
<protein>
    <recommendedName>
        <fullName evidence="4">Flagellar motor switch protein FliM</fullName>
    </recommendedName>
</protein>
<name>A0ABN1A748_9SPHN</name>
<dbReference type="Pfam" id="PF02154">
    <property type="entry name" value="FliM"/>
    <property type="match status" value="1"/>
</dbReference>
<dbReference type="SUPFAM" id="SSF103039">
    <property type="entry name" value="CheC-like"/>
    <property type="match status" value="1"/>
</dbReference>
<dbReference type="PANTHER" id="PTHR30034">
    <property type="entry name" value="FLAGELLAR MOTOR SWITCH PROTEIN FLIM"/>
    <property type="match status" value="1"/>
</dbReference>
<keyword evidence="6" id="KW-0145">Chemotaxis</keyword>
<evidence type="ECO:0000256" key="7">
    <source>
        <dbReference type="ARBA" id="ARBA00022779"/>
    </source>
</evidence>